<dbReference type="InterPro" id="IPR035963">
    <property type="entry name" value="FERM_2"/>
</dbReference>
<evidence type="ECO:0000259" key="1">
    <source>
        <dbReference type="PROSITE" id="PS50057"/>
    </source>
</evidence>
<dbReference type="Ensembl" id="ENSLCAT00010001784.1">
    <property type="protein sequence ID" value="ENSLCAP00010001718.1"/>
    <property type="gene ID" value="ENSLCAG00010000983.1"/>
</dbReference>
<proteinExistence type="predicted"/>
<keyword evidence="3" id="KW-1185">Reference proteome</keyword>
<dbReference type="PANTHER" id="PTHR13429">
    <property type="entry name" value="FERM DOMAIN (PROTEIN4.1-EZRIN-RADIXIN-MOESIN) FAMILY"/>
    <property type="match status" value="1"/>
</dbReference>
<dbReference type="CDD" id="cd14473">
    <property type="entry name" value="FERM_B-lobe"/>
    <property type="match status" value="1"/>
</dbReference>
<dbReference type="PANTHER" id="PTHR13429:SF7">
    <property type="entry name" value="FERM DOMAIN-CONTAINING PROTEIN 1"/>
    <property type="match status" value="1"/>
</dbReference>
<reference evidence="3" key="1">
    <citation type="submission" date="2015-09" db="EMBL/GenBank/DDBJ databases">
        <authorList>
            <person name="Sai Rama Sridatta P."/>
        </authorList>
    </citation>
    <scope>NUCLEOTIDE SEQUENCE [LARGE SCALE GENOMIC DNA]</scope>
</reference>
<organism evidence="2 3">
    <name type="scientific">Lates calcarifer</name>
    <name type="common">Barramundi</name>
    <name type="synonym">Holocentrus calcarifer</name>
    <dbReference type="NCBI Taxonomy" id="8187"/>
    <lineage>
        <taxon>Eukaryota</taxon>
        <taxon>Metazoa</taxon>
        <taxon>Chordata</taxon>
        <taxon>Craniata</taxon>
        <taxon>Vertebrata</taxon>
        <taxon>Euteleostomi</taxon>
        <taxon>Actinopterygii</taxon>
        <taxon>Neopterygii</taxon>
        <taxon>Teleostei</taxon>
        <taxon>Neoteleostei</taxon>
        <taxon>Acanthomorphata</taxon>
        <taxon>Carangaria</taxon>
        <taxon>Carangaria incertae sedis</taxon>
        <taxon>Centropomidae</taxon>
        <taxon>Lates</taxon>
    </lineage>
</organism>
<dbReference type="GO" id="GO:0035332">
    <property type="term" value="P:positive regulation of hippo signaling"/>
    <property type="evidence" value="ECO:0007669"/>
    <property type="project" value="TreeGrafter"/>
</dbReference>
<feature type="domain" description="FERM" evidence="1">
    <location>
        <begin position="1"/>
        <end position="236"/>
    </location>
</feature>
<reference evidence="2" key="2">
    <citation type="submission" date="2025-08" db="UniProtKB">
        <authorList>
            <consortium name="Ensembl"/>
        </authorList>
    </citation>
    <scope>IDENTIFICATION</scope>
</reference>
<dbReference type="Pfam" id="PF00373">
    <property type="entry name" value="FERM_M"/>
    <property type="match status" value="1"/>
</dbReference>
<dbReference type="SMART" id="SM01196">
    <property type="entry name" value="FERM_C"/>
    <property type="match status" value="1"/>
</dbReference>
<protein>
    <recommendedName>
        <fullName evidence="1">FERM domain-containing protein</fullName>
    </recommendedName>
</protein>
<sequence>GQKLSKYFGRRWSRGYTTVSCFRFSSCSILHKVQQLYYTELRQKVLLSQSCHQEALFFQLAASALQAEVGDLEREDTGVTFFPEDYFPSWVIKRRGRDYLFQHGPVLHGELRGVSRSQAVLQFIKEASSLQDGPVTFYRMRLEKKELRSSMLLGVAVKGVHIYQGVEGKLCLLYDFSWTDIELPTLPLALQGSRFEIAAVGSLCIPKLVYYTHSAFHSRHILKHLSDSHRHHINTRDLIPILYILCCKGFLGIHNKLDAPDWSINLCRSRLVTLTHVPLVVFSENQEGTLSICVFIFTEAEFELHIDEPEEVFVDNPAEVSWLAELVHGVSVDGPLVLPSSWAG</sequence>
<dbReference type="PROSITE" id="PS50057">
    <property type="entry name" value="FERM_3"/>
    <property type="match status" value="1"/>
</dbReference>
<evidence type="ECO:0000313" key="2">
    <source>
        <dbReference type="Ensembl" id="ENSLCAP00010001718.1"/>
    </source>
</evidence>
<dbReference type="InterPro" id="IPR018980">
    <property type="entry name" value="FERM_PH-like_C"/>
</dbReference>
<dbReference type="InterPro" id="IPR000299">
    <property type="entry name" value="FERM_domain"/>
</dbReference>
<reference evidence="2" key="3">
    <citation type="submission" date="2025-09" db="UniProtKB">
        <authorList>
            <consortium name="Ensembl"/>
        </authorList>
    </citation>
    <scope>IDENTIFICATION</scope>
</reference>
<dbReference type="InterPro" id="IPR011993">
    <property type="entry name" value="PH-like_dom_sf"/>
</dbReference>
<dbReference type="InterPro" id="IPR047145">
    <property type="entry name" value="FRMD6-like"/>
</dbReference>
<dbReference type="InterPro" id="IPR014352">
    <property type="entry name" value="FERM/acyl-CoA-bd_prot_sf"/>
</dbReference>
<dbReference type="Gene3D" id="1.20.80.10">
    <property type="match status" value="1"/>
</dbReference>
<dbReference type="InterPro" id="IPR019748">
    <property type="entry name" value="FERM_central"/>
</dbReference>
<dbReference type="GO" id="GO:0098592">
    <property type="term" value="C:cytoplasmic side of apical plasma membrane"/>
    <property type="evidence" value="ECO:0007669"/>
    <property type="project" value="TreeGrafter"/>
</dbReference>
<dbReference type="SUPFAM" id="SSF50729">
    <property type="entry name" value="PH domain-like"/>
    <property type="match status" value="1"/>
</dbReference>
<accession>A0A4W6BQY4</accession>
<dbReference type="STRING" id="8187.ENSLCAP00010001718"/>
<dbReference type="Proteomes" id="UP000314980">
    <property type="component" value="Unassembled WGS sequence"/>
</dbReference>
<dbReference type="SUPFAM" id="SSF47031">
    <property type="entry name" value="Second domain of FERM"/>
    <property type="match status" value="1"/>
</dbReference>
<dbReference type="GeneTree" id="ENSGT00940000162787"/>
<evidence type="ECO:0000313" key="3">
    <source>
        <dbReference type="Proteomes" id="UP000314980"/>
    </source>
</evidence>
<dbReference type="InParanoid" id="A0A4W6BQY4"/>
<dbReference type="AlphaFoldDB" id="A0A4W6BQY4"/>
<name>A0A4W6BQY4_LATCA</name>
<dbReference type="Gene3D" id="2.30.29.30">
    <property type="entry name" value="Pleckstrin-homology domain (PH domain)/Phosphotyrosine-binding domain (PTB)"/>
    <property type="match status" value="1"/>
</dbReference>